<dbReference type="Pfam" id="PF00621">
    <property type="entry name" value="RhoGEF"/>
    <property type="match status" value="1"/>
</dbReference>
<dbReference type="SUPFAM" id="SSF48065">
    <property type="entry name" value="DBL homology domain (DH-domain)"/>
    <property type="match status" value="1"/>
</dbReference>
<gene>
    <name evidence="3" type="ORF">A0H76_1622</name>
</gene>
<evidence type="ECO:0000313" key="4">
    <source>
        <dbReference type="Proteomes" id="UP000192501"/>
    </source>
</evidence>
<sequence length="671" mass="79737">MKKLYIKMNLIDQNTNDLNYKVNVDLDILCIGQLKIFIKKFKRFDEYIDYFKNLPHALDEYERMYYSVGMFKKLVDKFLRKRGVFNLGSKNFILRPINKLLRYPLLLESVLDKLKNKDLSIICKNLIKHFDVLIEKSNYKYKECLDTLTKFNILLMYRFKNLSDLYPIGLLYKNYTSIEYKLTIRGRLPRDKLIRKKYVIILTNCILICKENENKFVKRIIETKPLFFSQVFLEEKNSDNEFQILINDINNKKRLVTFYFNNYEERQPVSNLLKKLIYKTKTRLFDQFKLIKLNYMPKDEIISSFKIDSYFLPKRDFVIKKEQETFSDISFSNIDEKLYFNKMNQKTYIIVNKDNKILDLKKEMVGITIPDESFCCLFNTQTNKYLKVNDINIRNQIINGFIFSTKDGLFITKNRKLKKLLDCSPDKLLYDNGTSLLYMKINNDLYVTNISLNLNELSIILVAKNLSNFFTGTFFNKKCIAIEENTNENVGLVNIKILEVKIENGLVSFVQLQYFYSNNNISDIMFFSKTVVVISDKVYITDISNNQLVPLIEESDALSMFMTRVLPFYKTKRLFKIDEDTFLLFFDKLAFYLDSYGKFKYKEILFLFEVECKEFMIYSSYLICLSKDTISIHSLASGSMCNIFHFKTPSFVPGSYRPLIYSDKNFYYIDL</sequence>
<reference evidence="3 4" key="1">
    <citation type="journal article" date="2017" name="Environ. Microbiol.">
        <title>Decay of the glycolytic pathway and adaptation to intranuclear parasitism within Enterocytozoonidae microsporidia.</title>
        <authorList>
            <person name="Wiredu Boakye D."/>
            <person name="Jaroenlak P."/>
            <person name="Prachumwat A."/>
            <person name="Williams T.A."/>
            <person name="Bateman K.S."/>
            <person name="Itsathitphaisarn O."/>
            <person name="Sritunyalucksana K."/>
            <person name="Paszkiewicz K.H."/>
            <person name="Moore K.A."/>
            <person name="Stentiford G.D."/>
            <person name="Williams B.A."/>
        </authorList>
    </citation>
    <scope>NUCLEOTIDE SEQUENCE [LARGE SCALE GENOMIC DNA]</scope>
    <source>
        <strain evidence="4">canceri</strain>
    </source>
</reference>
<dbReference type="PANTHER" id="PTHR46572">
    <property type="entry name" value="RHO1 GDP-GTP EXCHANGE PROTEIN 1-RELATED"/>
    <property type="match status" value="1"/>
</dbReference>
<proteinExistence type="predicted"/>
<dbReference type="VEuPathDB" id="MicrosporidiaDB:HERIO_856"/>
<name>A0A1X0QGR7_9MICR</name>
<dbReference type="VEuPathDB" id="MicrosporidiaDB:A0H76_1622"/>
<dbReference type="Proteomes" id="UP000192501">
    <property type="component" value="Unassembled WGS sequence"/>
</dbReference>
<dbReference type="PROSITE" id="PS50010">
    <property type="entry name" value="DH_2"/>
    <property type="match status" value="1"/>
</dbReference>
<feature type="domain" description="DH" evidence="2">
    <location>
        <begin position="1"/>
        <end position="120"/>
    </location>
</feature>
<dbReference type="InterPro" id="IPR001180">
    <property type="entry name" value="CNH_dom"/>
</dbReference>
<dbReference type="InterPro" id="IPR052233">
    <property type="entry name" value="Rho-type_GEFs"/>
</dbReference>
<dbReference type="Pfam" id="PF00780">
    <property type="entry name" value="CNH"/>
    <property type="match status" value="1"/>
</dbReference>
<dbReference type="EMBL" id="LTAI01000354">
    <property type="protein sequence ID" value="ORD98970.1"/>
    <property type="molecule type" value="Genomic_DNA"/>
</dbReference>
<evidence type="ECO:0000259" key="2">
    <source>
        <dbReference type="PROSITE" id="PS50010"/>
    </source>
</evidence>
<dbReference type="InterPro" id="IPR035899">
    <property type="entry name" value="DBL_dom_sf"/>
</dbReference>
<dbReference type="PANTHER" id="PTHR46572:SF1">
    <property type="entry name" value="RHO1 GUANINE NUCLEOTIDE EXCHANGE FACTOR TUS1"/>
    <property type="match status" value="1"/>
</dbReference>
<evidence type="ECO:0000313" key="3">
    <source>
        <dbReference type="EMBL" id="ORD98970.1"/>
    </source>
</evidence>
<dbReference type="GO" id="GO:0005085">
    <property type="term" value="F:guanyl-nucleotide exchange factor activity"/>
    <property type="evidence" value="ECO:0007669"/>
    <property type="project" value="UniProtKB-KW"/>
</dbReference>
<dbReference type="VEuPathDB" id="MicrosporidiaDB:HERIO_857"/>
<dbReference type="AlphaFoldDB" id="A0A1X0QGR7"/>
<evidence type="ECO:0000256" key="1">
    <source>
        <dbReference type="ARBA" id="ARBA00022658"/>
    </source>
</evidence>
<dbReference type="Gene3D" id="1.20.900.10">
    <property type="entry name" value="Dbl homology (DH) domain"/>
    <property type="match status" value="1"/>
</dbReference>
<keyword evidence="1" id="KW-0344">Guanine-nucleotide releasing factor</keyword>
<protein>
    <recommendedName>
        <fullName evidence="2">DH domain-containing protein</fullName>
    </recommendedName>
</protein>
<dbReference type="InterPro" id="IPR000219">
    <property type="entry name" value="DH_dom"/>
</dbReference>
<organism evidence="3 4">
    <name type="scientific">Hepatospora eriocheir</name>
    <dbReference type="NCBI Taxonomy" id="1081669"/>
    <lineage>
        <taxon>Eukaryota</taxon>
        <taxon>Fungi</taxon>
        <taxon>Fungi incertae sedis</taxon>
        <taxon>Microsporidia</taxon>
        <taxon>Hepatosporidae</taxon>
        <taxon>Hepatospora</taxon>
    </lineage>
</organism>
<comment type="caution">
    <text evidence="3">The sequence shown here is derived from an EMBL/GenBank/DDBJ whole genome shotgun (WGS) entry which is preliminary data.</text>
</comment>
<accession>A0A1X0QGR7</accession>